<dbReference type="PRINTS" id="PR00100">
    <property type="entry name" value="AOTCASE"/>
</dbReference>
<keyword evidence="6 8" id="KW-0808">Transferase</keyword>
<dbReference type="InterPro" id="IPR036901">
    <property type="entry name" value="Asp/Orn_carbamoylTrfase_sf"/>
</dbReference>
<protein>
    <recommendedName>
        <fullName evidence="5 8">Ornithine carbamoyltransferase</fullName>
        <shortName evidence="8">OTCase</shortName>
        <ecNumber evidence="4 8">2.1.3.3</ecNumber>
    </recommendedName>
</protein>
<feature type="binding site" evidence="8">
    <location>
        <position position="92"/>
    </location>
    <ligand>
        <name>carbamoyl phosphate</name>
        <dbReference type="ChEBI" id="CHEBI:58228"/>
    </ligand>
</feature>
<evidence type="ECO:0000256" key="8">
    <source>
        <dbReference type="HAMAP-Rule" id="MF_01109"/>
    </source>
</evidence>
<feature type="binding site" evidence="8">
    <location>
        <position position="174"/>
    </location>
    <ligand>
        <name>L-ornithine</name>
        <dbReference type="ChEBI" id="CHEBI:46911"/>
    </ligand>
</feature>
<dbReference type="Proteomes" id="UP001527099">
    <property type="component" value="Unassembled WGS sequence"/>
</dbReference>
<keyword evidence="12" id="KW-1185">Reference proteome</keyword>
<feature type="binding site" evidence="8">
    <location>
        <begin position="143"/>
        <end position="146"/>
    </location>
    <ligand>
        <name>carbamoyl phosphate</name>
        <dbReference type="ChEBI" id="CHEBI:58228"/>
    </ligand>
</feature>
<feature type="binding site" evidence="8">
    <location>
        <position position="116"/>
    </location>
    <ligand>
        <name>carbamoyl phosphate</name>
        <dbReference type="ChEBI" id="CHEBI:58228"/>
    </ligand>
</feature>
<dbReference type="SUPFAM" id="SSF53671">
    <property type="entry name" value="Aspartate/ornithine carbamoyltransferase"/>
    <property type="match status" value="1"/>
</dbReference>
<feature type="domain" description="Aspartate/ornithine carbamoyltransferase carbamoyl-P binding" evidence="10">
    <location>
        <begin position="16"/>
        <end position="156"/>
    </location>
</feature>
<feature type="binding site" evidence="8">
    <location>
        <position position="238"/>
    </location>
    <ligand>
        <name>L-ornithine</name>
        <dbReference type="ChEBI" id="CHEBI:46911"/>
    </ligand>
</feature>
<feature type="binding site" evidence="8">
    <location>
        <position position="306"/>
    </location>
    <ligand>
        <name>carbamoyl phosphate</name>
        <dbReference type="ChEBI" id="CHEBI:58228"/>
    </ligand>
</feature>
<dbReference type="EC" id="2.1.3.3" evidence="4 8"/>
<feature type="binding site" evidence="8">
    <location>
        <begin position="278"/>
        <end position="279"/>
    </location>
    <ligand>
        <name>carbamoyl phosphate</name>
        <dbReference type="ChEBI" id="CHEBI:58228"/>
    </ligand>
</feature>
<dbReference type="InterPro" id="IPR002292">
    <property type="entry name" value="Orn/put_carbamltrans"/>
</dbReference>
<feature type="domain" description="Aspartate/ornithine carbamoyltransferase Asp/Orn-binding" evidence="9">
    <location>
        <begin position="162"/>
        <end position="316"/>
    </location>
</feature>
<dbReference type="GO" id="GO:0004585">
    <property type="term" value="F:ornithine carbamoyltransferase activity"/>
    <property type="evidence" value="ECO:0007669"/>
    <property type="project" value="UniProtKB-EC"/>
</dbReference>
<evidence type="ECO:0000256" key="6">
    <source>
        <dbReference type="ARBA" id="ARBA00022679"/>
    </source>
</evidence>
<dbReference type="RefSeq" id="WP_268613981.1">
    <property type="nucleotide sequence ID" value="NZ_JAMDMX010000012.1"/>
</dbReference>
<dbReference type="PROSITE" id="PS00097">
    <property type="entry name" value="CARBAMOYLTRANSFERASE"/>
    <property type="match status" value="1"/>
</dbReference>
<dbReference type="PANTHER" id="PTHR45753">
    <property type="entry name" value="ORNITHINE CARBAMOYLTRANSFERASE, MITOCHONDRIAL"/>
    <property type="match status" value="1"/>
</dbReference>
<dbReference type="PANTHER" id="PTHR45753:SF3">
    <property type="entry name" value="ORNITHINE TRANSCARBAMYLASE, MITOCHONDRIAL"/>
    <property type="match status" value="1"/>
</dbReference>
<dbReference type="InterPro" id="IPR006130">
    <property type="entry name" value="Asp/Orn_carbamoylTrfase"/>
</dbReference>
<dbReference type="PRINTS" id="PR00102">
    <property type="entry name" value="OTCASE"/>
</dbReference>
<evidence type="ECO:0000313" key="11">
    <source>
        <dbReference type="EMBL" id="MCY9692389.1"/>
    </source>
</evidence>
<sequence>MNMAVQEELAAQLKGKDFLALVDYTSEEIEYLIHYAIELKRKQKAREPHAVLAGKTLGMIFEKSSTRTRVSFEVGMYQLGGQALFLSKNDLQLGRGETVWDTAQTLSRYLDGIMIRTYEHRKVIDLARGSTVPVINGLTDYAHPCQVMADYQTVLEKKGRLKGLKVAYIGDGNNMVHSLMMGASKLGMNFAIASPEGYDPDKEVIQISKENAAQTGGSVLLTRDPREAIENADIVYTDVWASMGFEAEQQEREIAFKNFQINEALVKHAKQDYLFMHCLPAHRGEEVSEGVIDGPNSVIFDQAENRLHAQKAIMAATMI</sequence>
<evidence type="ECO:0000259" key="9">
    <source>
        <dbReference type="Pfam" id="PF00185"/>
    </source>
</evidence>
<comment type="catalytic activity">
    <reaction evidence="7 8">
        <text>carbamoyl phosphate + L-ornithine = L-citrulline + phosphate + H(+)</text>
        <dbReference type="Rhea" id="RHEA:19513"/>
        <dbReference type="ChEBI" id="CHEBI:15378"/>
        <dbReference type="ChEBI" id="CHEBI:43474"/>
        <dbReference type="ChEBI" id="CHEBI:46911"/>
        <dbReference type="ChEBI" id="CHEBI:57743"/>
        <dbReference type="ChEBI" id="CHEBI:58228"/>
        <dbReference type="EC" id="2.1.3.3"/>
    </reaction>
</comment>
<dbReference type="NCBIfam" id="NF001986">
    <property type="entry name" value="PRK00779.1"/>
    <property type="match status" value="1"/>
</dbReference>
<dbReference type="Pfam" id="PF02729">
    <property type="entry name" value="OTCace_N"/>
    <property type="match status" value="1"/>
</dbReference>
<comment type="caution">
    <text evidence="11">The sequence shown here is derived from an EMBL/GenBank/DDBJ whole genome shotgun (WGS) entry which is preliminary data.</text>
</comment>
<dbReference type="InterPro" id="IPR006131">
    <property type="entry name" value="Asp_carbamoyltransf_Asp/Orn-bd"/>
</dbReference>
<comment type="similarity">
    <text evidence="3 8">Belongs to the aspartate/ornithine carbamoyltransferase superfamily. OTCase family.</text>
</comment>
<feature type="binding site" evidence="8">
    <location>
        <begin position="242"/>
        <end position="243"/>
    </location>
    <ligand>
        <name>L-ornithine</name>
        <dbReference type="ChEBI" id="CHEBI:46911"/>
    </ligand>
</feature>
<name>A0ABT4G883_9BACL</name>
<evidence type="ECO:0000256" key="5">
    <source>
        <dbReference type="ARBA" id="ARBA00016634"/>
    </source>
</evidence>
<evidence type="ECO:0000256" key="2">
    <source>
        <dbReference type="ARBA" id="ARBA00004975"/>
    </source>
</evidence>
<dbReference type="Pfam" id="PF00185">
    <property type="entry name" value="OTCace"/>
    <property type="match status" value="1"/>
</dbReference>
<accession>A0ABT4G883</accession>
<comment type="subcellular location">
    <subcellularLocation>
        <location evidence="8">Cytoplasm</location>
    </subcellularLocation>
</comment>
<feature type="binding site" evidence="8">
    <location>
        <begin position="65"/>
        <end position="68"/>
    </location>
    <ligand>
        <name>carbamoyl phosphate</name>
        <dbReference type="ChEBI" id="CHEBI:58228"/>
    </ligand>
</feature>
<evidence type="ECO:0000256" key="3">
    <source>
        <dbReference type="ARBA" id="ARBA00007805"/>
    </source>
</evidence>
<dbReference type="Gene3D" id="3.40.50.1370">
    <property type="entry name" value="Aspartate/ornithine carbamoyltransferase"/>
    <property type="match status" value="2"/>
</dbReference>
<gene>
    <name evidence="11" type="primary">argF</name>
    <name evidence="11" type="ORF">M5X19_05615</name>
</gene>
<evidence type="ECO:0000259" key="10">
    <source>
        <dbReference type="Pfam" id="PF02729"/>
    </source>
</evidence>
<evidence type="ECO:0000256" key="1">
    <source>
        <dbReference type="ARBA" id="ARBA00003822"/>
    </source>
</evidence>
<comment type="pathway">
    <text evidence="2">Amino-acid biosynthesis; L-arginine biosynthesis; L-arginine from L-ornithine and carbamoyl phosphate: step 1/3.</text>
</comment>
<dbReference type="EMBL" id="JAMDMX010000012">
    <property type="protein sequence ID" value="MCY9692389.1"/>
    <property type="molecule type" value="Genomic_DNA"/>
</dbReference>
<reference evidence="11 12" key="1">
    <citation type="submission" date="2022-05" db="EMBL/GenBank/DDBJ databases">
        <title>Genome Sequencing of Bee-Associated Microbes.</title>
        <authorList>
            <person name="Dunlap C."/>
        </authorList>
    </citation>
    <scope>NUCLEOTIDE SEQUENCE [LARGE SCALE GENOMIC DNA]</scope>
    <source>
        <strain evidence="11 12">NRRL B-14421</strain>
    </source>
</reference>
<evidence type="ECO:0000256" key="4">
    <source>
        <dbReference type="ARBA" id="ARBA00013007"/>
    </source>
</evidence>
<organism evidence="11 12">
    <name type="scientific">Paenibacillus alginolyticus</name>
    <dbReference type="NCBI Taxonomy" id="59839"/>
    <lineage>
        <taxon>Bacteria</taxon>
        <taxon>Bacillati</taxon>
        <taxon>Bacillota</taxon>
        <taxon>Bacilli</taxon>
        <taxon>Bacillales</taxon>
        <taxon>Paenibacillaceae</taxon>
        <taxon>Paenibacillus</taxon>
    </lineage>
</organism>
<dbReference type="HAMAP" id="MF_01109">
    <property type="entry name" value="OTCase"/>
    <property type="match status" value="1"/>
</dbReference>
<evidence type="ECO:0000256" key="7">
    <source>
        <dbReference type="ARBA" id="ARBA00048772"/>
    </source>
</evidence>
<proteinExistence type="inferred from homology"/>
<dbReference type="NCBIfam" id="TIGR00658">
    <property type="entry name" value="orni_carb_tr"/>
    <property type="match status" value="1"/>
</dbReference>
<dbReference type="InterPro" id="IPR006132">
    <property type="entry name" value="Asp/Orn_carbamoyltranf_P-bd"/>
</dbReference>
<dbReference type="InterPro" id="IPR024904">
    <property type="entry name" value="OTCase_ArgI"/>
</dbReference>
<evidence type="ECO:0000313" key="12">
    <source>
        <dbReference type="Proteomes" id="UP001527099"/>
    </source>
</evidence>
<keyword evidence="8" id="KW-0963">Cytoplasm</keyword>
<comment type="function">
    <text evidence="1">Reversibly catalyzes the transfer of the carbamoyl group from carbamoyl phosphate (CP) to the N(epsilon) atom of ornithine (ORN) to produce L-citrulline.</text>
</comment>